<evidence type="ECO:0000313" key="4">
    <source>
        <dbReference type="EMBL" id="SUE40267.1"/>
    </source>
</evidence>
<dbReference type="PROSITE" id="PS51186">
    <property type="entry name" value="GNAT"/>
    <property type="match status" value="1"/>
</dbReference>
<dbReference type="GO" id="GO:0016747">
    <property type="term" value="F:acyltransferase activity, transferring groups other than amino-acyl groups"/>
    <property type="evidence" value="ECO:0007669"/>
    <property type="project" value="InterPro"/>
</dbReference>
<feature type="domain" description="N-acetyltransferase" evidence="3">
    <location>
        <begin position="6"/>
        <end position="153"/>
    </location>
</feature>
<evidence type="ECO:0000259" key="3">
    <source>
        <dbReference type="PROSITE" id="PS51186"/>
    </source>
</evidence>
<dbReference type="RefSeq" id="WP_019460963.1">
    <property type="nucleotide sequence ID" value="NZ_AP031462.1"/>
</dbReference>
<dbReference type="InterPro" id="IPR000182">
    <property type="entry name" value="GNAT_dom"/>
</dbReference>
<dbReference type="Proteomes" id="UP000254919">
    <property type="component" value="Unassembled WGS sequence"/>
</dbReference>
<dbReference type="GeneID" id="99632877"/>
<gene>
    <name evidence="4" type="ORF">NCTC13291_01826</name>
</gene>
<dbReference type="Gene3D" id="3.40.630.30">
    <property type="match status" value="1"/>
</dbReference>
<reference evidence="4 5" key="1">
    <citation type="submission" date="2018-06" db="EMBL/GenBank/DDBJ databases">
        <authorList>
            <consortium name="Pathogen Informatics"/>
            <person name="Doyle S."/>
        </authorList>
    </citation>
    <scope>NUCLEOTIDE SEQUENCE [LARGE SCALE GENOMIC DNA]</scope>
    <source>
        <strain evidence="4 5">NCTC13291</strain>
    </source>
</reference>
<keyword evidence="1 4" id="KW-0808">Transferase</keyword>
<dbReference type="SUPFAM" id="SSF55729">
    <property type="entry name" value="Acyl-CoA N-acyltransferases (Nat)"/>
    <property type="match status" value="1"/>
</dbReference>
<name>A0A379MYZ7_9PROT</name>
<accession>A0A379MYZ7</accession>
<keyword evidence="2" id="KW-0012">Acyltransferase</keyword>
<proteinExistence type="predicted"/>
<dbReference type="InterPro" id="IPR050832">
    <property type="entry name" value="Bact_Acetyltransf"/>
</dbReference>
<dbReference type="Pfam" id="PF00583">
    <property type="entry name" value="Acetyltransf_1"/>
    <property type="match status" value="1"/>
</dbReference>
<dbReference type="CDD" id="cd04301">
    <property type="entry name" value="NAT_SF"/>
    <property type="match status" value="1"/>
</dbReference>
<organism evidence="4 5">
    <name type="scientific">Roseomonas mucosa</name>
    <dbReference type="NCBI Taxonomy" id="207340"/>
    <lineage>
        <taxon>Bacteria</taxon>
        <taxon>Pseudomonadati</taxon>
        <taxon>Pseudomonadota</taxon>
        <taxon>Alphaproteobacteria</taxon>
        <taxon>Acetobacterales</taxon>
        <taxon>Roseomonadaceae</taxon>
        <taxon>Roseomonas</taxon>
    </lineage>
</organism>
<evidence type="ECO:0000256" key="1">
    <source>
        <dbReference type="ARBA" id="ARBA00022679"/>
    </source>
</evidence>
<protein>
    <submittedName>
        <fullName evidence="4">Putative acetyltransferase</fullName>
    </submittedName>
</protein>
<dbReference type="PANTHER" id="PTHR43877">
    <property type="entry name" value="AMINOALKYLPHOSPHONATE N-ACETYLTRANSFERASE-RELATED-RELATED"/>
    <property type="match status" value="1"/>
</dbReference>
<dbReference type="InterPro" id="IPR016181">
    <property type="entry name" value="Acyl_CoA_acyltransferase"/>
</dbReference>
<evidence type="ECO:0000256" key="2">
    <source>
        <dbReference type="ARBA" id="ARBA00023315"/>
    </source>
</evidence>
<sequence>MSGPDHVLRPALPGEAPLLAALAERAYAHYVPVIGRRPAPMDDDYAARIAAGQAHVLERGGRILGLVVIEDRTGHLWLDNIAVEPEAKGQGLGGVLLDFVEAEARRRGFRELRLLTNERMEANLALYQHRGFTEAERREEKGFRRVYLRRTLS</sequence>
<dbReference type="AlphaFoldDB" id="A0A379MYZ7"/>
<evidence type="ECO:0000313" key="5">
    <source>
        <dbReference type="Proteomes" id="UP000254919"/>
    </source>
</evidence>
<dbReference type="EMBL" id="UGVN01000001">
    <property type="protein sequence ID" value="SUE40267.1"/>
    <property type="molecule type" value="Genomic_DNA"/>
</dbReference>